<evidence type="ECO:0000313" key="2">
    <source>
        <dbReference type="Proteomes" id="UP001307889"/>
    </source>
</evidence>
<name>A0ABN7AV04_9HEMI</name>
<gene>
    <name evidence="1" type="ORF">NTJ_08593</name>
</gene>
<accession>A0ABN7AV04</accession>
<dbReference type="EMBL" id="AP028914">
    <property type="protein sequence ID" value="BES95783.1"/>
    <property type="molecule type" value="Genomic_DNA"/>
</dbReference>
<organism evidence="1 2">
    <name type="scientific">Nesidiocoris tenuis</name>
    <dbReference type="NCBI Taxonomy" id="355587"/>
    <lineage>
        <taxon>Eukaryota</taxon>
        <taxon>Metazoa</taxon>
        <taxon>Ecdysozoa</taxon>
        <taxon>Arthropoda</taxon>
        <taxon>Hexapoda</taxon>
        <taxon>Insecta</taxon>
        <taxon>Pterygota</taxon>
        <taxon>Neoptera</taxon>
        <taxon>Paraneoptera</taxon>
        <taxon>Hemiptera</taxon>
        <taxon>Heteroptera</taxon>
        <taxon>Panheteroptera</taxon>
        <taxon>Cimicomorpha</taxon>
        <taxon>Miridae</taxon>
        <taxon>Dicyphina</taxon>
        <taxon>Nesidiocoris</taxon>
    </lineage>
</organism>
<keyword evidence="2" id="KW-1185">Reference proteome</keyword>
<dbReference type="Proteomes" id="UP001307889">
    <property type="component" value="Chromosome 6"/>
</dbReference>
<protein>
    <submittedName>
        <fullName evidence="1">Uncharacterized protein</fullName>
    </submittedName>
</protein>
<reference evidence="1 2" key="1">
    <citation type="submission" date="2023-09" db="EMBL/GenBank/DDBJ databases">
        <title>Nesidiocoris tenuis whole genome shotgun sequence.</title>
        <authorList>
            <person name="Shibata T."/>
            <person name="Shimoda M."/>
            <person name="Kobayashi T."/>
            <person name="Uehara T."/>
        </authorList>
    </citation>
    <scope>NUCLEOTIDE SEQUENCE [LARGE SCALE GENOMIC DNA]</scope>
    <source>
        <strain evidence="1 2">Japan</strain>
    </source>
</reference>
<proteinExistence type="predicted"/>
<sequence>MWQNGYDLDIDELTSRCRSLNLLIDCLRDDVFHAYLRLPPDHKLSLLKKNKQVSGIFAVLGALESQVATLMKTMAPHGRTVHTLKPLLYPRANPVVYKKTTQNVYNYHMPPCCPSPLPTYFSQKSGVRRTVESGTDPVRELDFADKALKKSVGIQPSKNAICGCKNVQSNYPIAGCCHKICEESNTRPSFLFSRDNLDHQPCNSSSNSNIFPSRSFSSLSMLLDDKISFKKSNSQMNLWKVAAKLIADRPNYE</sequence>
<evidence type="ECO:0000313" key="1">
    <source>
        <dbReference type="EMBL" id="BES95783.1"/>
    </source>
</evidence>